<comment type="caution">
    <text evidence="2">The sequence shown here is derived from an EMBL/GenBank/DDBJ whole genome shotgun (WGS) entry which is preliminary data.</text>
</comment>
<name>A0A1J5U7C9_9GAMM</name>
<dbReference type="EMBL" id="MIQH01000734">
    <property type="protein sequence ID" value="OIR24289.1"/>
    <property type="molecule type" value="Genomic_DNA"/>
</dbReference>
<evidence type="ECO:0000313" key="2">
    <source>
        <dbReference type="EMBL" id="OIR24289.1"/>
    </source>
</evidence>
<evidence type="ECO:0000313" key="3">
    <source>
        <dbReference type="Proteomes" id="UP000182798"/>
    </source>
</evidence>
<proteinExistence type="predicted"/>
<dbReference type="RefSeq" id="WP_084032364.1">
    <property type="nucleotide sequence ID" value="NZ_MIQH01000734.1"/>
</dbReference>
<protein>
    <submittedName>
        <fullName evidence="2">Uncharacterized protein</fullName>
    </submittedName>
</protein>
<accession>A0A1J5U7C9</accession>
<sequence>MPKQTRSIFANIPTQRGNRNCDVFFKKNGSAPFFSYYYLKYKLGLSGKFNKQQLVESYHYNTFGKLTIKNQNIPPNPTTTTPTPTPAEDLIMRVDFPPTTLRAL</sequence>
<reference evidence="2" key="2">
    <citation type="journal article" date="2017" name="Stand. Genomic Sci.">
        <title>Genome sequence of the sulfur-oxidizing Bathymodiolus thermophilus gill endosymbiont.</title>
        <authorList>
            <person name="Ponnudurai R."/>
            <person name="Sayavedra L."/>
            <person name="Kleiner M."/>
            <person name="Heiden S.E."/>
            <person name="Thurmer A."/>
            <person name="Felbeck H."/>
            <person name="Schluter R."/>
            <person name="Sievert S.M."/>
            <person name="Daniel R."/>
            <person name="Schweder T."/>
            <person name="Markert S."/>
        </authorList>
    </citation>
    <scope>NUCLEOTIDE SEQUENCE</scope>
    <source>
        <strain evidence="2">BAT/CrabSpa'14</strain>
    </source>
</reference>
<evidence type="ECO:0000313" key="1">
    <source>
        <dbReference type="EMBL" id="OIR24015.1"/>
    </source>
</evidence>
<dbReference type="Proteomes" id="UP000182798">
    <property type="component" value="Unassembled WGS sequence"/>
</dbReference>
<reference evidence="3" key="1">
    <citation type="submission" date="2016-09" db="EMBL/GenBank/DDBJ databases">
        <title>Genome Sequence of Bathymodiolus thermophilus sulfur-oxidizing gill endosymbiont.</title>
        <authorList>
            <person name="Ponnudurai R."/>
            <person name="Kleiner M."/>
            <person name="Sayavedra L."/>
            <person name="Thuermer A."/>
            <person name="Felbeck H."/>
            <person name="Schlueter R."/>
            <person name="Schweder T."/>
            <person name="Markert S."/>
        </authorList>
    </citation>
    <scope>NUCLEOTIDE SEQUENCE [LARGE SCALE GENOMIC DNA]</scope>
    <source>
        <strain evidence="3">BAT/CrabSpa'14</strain>
    </source>
</reference>
<organism evidence="2 3">
    <name type="scientific">Bathymodiolus thermophilus thioautotrophic gill symbiont</name>
    <dbReference type="NCBI Taxonomy" id="2360"/>
    <lineage>
        <taxon>Bacteria</taxon>
        <taxon>Pseudomonadati</taxon>
        <taxon>Pseudomonadota</taxon>
        <taxon>Gammaproteobacteria</taxon>
        <taxon>sulfur-oxidizing symbionts</taxon>
    </lineage>
</organism>
<dbReference type="AlphaFoldDB" id="A0A1J5U7C9"/>
<gene>
    <name evidence="1" type="ORF">BGC33_02295</name>
    <name evidence="2" type="ORF">BGC33_03200</name>
</gene>
<dbReference type="EMBL" id="MIQH01000914">
    <property type="protein sequence ID" value="OIR24015.1"/>
    <property type="molecule type" value="Genomic_DNA"/>
</dbReference>